<dbReference type="InterPro" id="IPR036291">
    <property type="entry name" value="NAD(P)-bd_dom_sf"/>
</dbReference>
<organism evidence="1 2">
    <name type="scientific">Pseudonocardia alaniniphila</name>
    <dbReference type="NCBI Taxonomy" id="75291"/>
    <lineage>
        <taxon>Bacteria</taxon>
        <taxon>Bacillati</taxon>
        <taxon>Actinomycetota</taxon>
        <taxon>Actinomycetes</taxon>
        <taxon>Pseudonocardiales</taxon>
        <taxon>Pseudonocardiaceae</taxon>
        <taxon>Pseudonocardia</taxon>
    </lineage>
</organism>
<dbReference type="RefSeq" id="WP_241036438.1">
    <property type="nucleotide sequence ID" value="NZ_BAAAJF010000002.1"/>
</dbReference>
<protein>
    <submittedName>
        <fullName evidence="1">Uncharacterized protein</fullName>
    </submittedName>
</protein>
<evidence type="ECO:0000313" key="1">
    <source>
        <dbReference type="EMBL" id="MCH6166407.1"/>
    </source>
</evidence>
<dbReference type="SUPFAM" id="SSF51735">
    <property type="entry name" value="NAD(P)-binding Rossmann-fold domains"/>
    <property type="match status" value="1"/>
</dbReference>
<evidence type="ECO:0000313" key="2">
    <source>
        <dbReference type="Proteomes" id="UP001299970"/>
    </source>
</evidence>
<reference evidence="1 2" key="1">
    <citation type="submission" date="2022-03" db="EMBL/GenBank/DDBJ databases">
        <title>Pseudonocardia alaer sp. nov., a novel actinomycete isolated from reed forest soil.</title>
        <authorList>
            <person name="Wang L."/>
        </authorList>
    </citation>
    <scope>NUCLEOTIDE SEQUENCE [LARGE SCALE GENOMIC DNA]</scope>
    <source>
        <strain evidence="1 2">Y-16303</strain>
    </source>
</reference>
<keyword evidence="2" id="KW-1185">Reference proteome</keyword>
<gene>
    <name evidence="1" type="ORF">MMF94_11990</name>
</gene>
<sequence length="79" mass="8330">MAQFSRLDCAFTDAGVEGQFGPLTDLGEHVWDHTIEVNLKGVWLSMTYEIAAMLAGTAAPSSTAPATYSCSAFRCAVAA</sequence>
<comment type="caution">
    <text evidence="1">The sequence shown here is derived from an EMBL/GenBank/DDBJ whole genome shotgun (WGS) entry which is preliminary data.</text>
</comment>
<proteinExistence type="predicted"/>
<dbReference type="EMBL" id="JAKXMK010000009">
    <property type="protein sequence ID" value="MCH6166407.1"/>
    <property type="molecule type" value="Genomic_DNA"/>
</dbReference>
<accession>A0ABS9TCZ5</accession>
<dbReference type="Proteomes" id="UP001299970">
    <property type="component" value="Unassembled WGS sequence"/>
</dbReference>
<dbReference type="Gene3D" id="3.40.50.720">
    <property type="entry name" value="NAD(P)-binding Rossmann-like Domain"/>
    <property type="match status" value="1"/>
</dbReference>
<name>A0ABS9TCZ5_9PSEU</name>